<feature type="signal peptide" evidence="1">
    <location>
        <begin position="1"/>
        <end position="25"/>
    </location>
</feature>
<dbReference type="AlphaFoldDB" id="A0A0L0G5Q2"/>
<gene>
    <name evidence="2" type="ORF">SARC_03607</name>
</gene>
<proteinExistence type="predicted"/>
<keyword evidence="3" id="KW-1185">Reference proteome</keyword>
<evidence type="ECO:0000313" key="3">
    <source>
        <dbReference type="Proteomes" id="UP000054560"/>
    </source>
</evidence>
<reference evidence="2 3" key="1">
    <citation type="submission" date="2011-02" db="EMBL/GenBank/DDBJ databases">
        <title>The Genome Sequence of Sphaeroforma arctica JP610.</title>
        <authorList>
            <consortium name="The Broad Institute Genome Sequencing Platform"/>
            <person name="Russ C."/>
            <person name="Cuomo C."/>
            <person name="Young S.K."/>
            <person name="Zeng Q."/>
            <person name="Gargeya S."/>
            <person name="Alvarado L."/>
            <person name="Berlin A."/>
            <person name="Chapman S.B."/>
            <person name="Chen Z."/>
            <person name="Freedman E."/>
            <person name="Gellesch M."/>
            <person name="Goldberg J."/>
            <person name="Griggs A."/>
            <person name="Gujja S."/>
            <person name="Heilman E."/>
            <person name="Heiman D."/>
            <person name="Howarth C."/>
            <person name="Mehta T."/>
            <person name="Neiman D."/>
            <person name="Pearson M."/>
            <person name="Roberts A."/>
            <person name="Saif S."/>
            <person name="Shea T."/>
            <person name="Shenoy N."/>
            <person name="Sisk P."/>
            <person name="Stolte C."/>
            <person name="Sykes S."/>
            <person name="White J."/>
            <person name="Yandava C."/>
            <person name="Burger G."/>
            <person name="Gray M.W."/>
            <person name="Holland P.W.H."/>
            <person name="King N."/>
            <person name="Lang F.B.F."/>
            <person name="Roger A.J."/>
            <person name="Ruiz-Trillo I."/>
            <person name="Haas B."/>
            <person name="Nusbaum C."/>
            <person name="Birren B."/>
        </authorList>
    </citation>
    <scope>NUCLEOTIDE SEQUENCE [LARGE SCALE GENOMIC DNA]</scope>
    <source>
        <strain evidence="2 3">JP610</strain>
    </source>
</reference>
<dbReference type="EMBL" id="KQ241783">
    <property type="protein sequence ID" value="KNC84151.1"/>
    <property type="molecule type" value="Genomic_DNA"/>
</dbReference>
<dbReference type="RefSeq" id="XP_014158053.1">
    <property type="nucleotide sequence ID" value="XM_014302578.1"/>
</dbReference>
<protein>
    <submittedName>
        <fullName evidence="2">Uncharacterized protein</fullName>
    </submittedName>
</protein>
<evidence type="ECO:0000313" key="2">
    <source>
        <dbReference type="EMBL" id="KNC84151.1"/>
    </source>
</evidence>
<sequence>MRAIIYLCLALLLVVIQLLYGPTTFFDYTPSTSYEINNEYTPDCCVRSWRNKTHQKHLRITIDRENNVVIPRDASEDCLVAQADMHIICLQPSVSFDLGYDRGRTSESGTFIMFNIKTFQGKTSSTGELTIGLLASGMNDYYLRVLSTAGGFTSLATSRVSVGLVQATLGIPTVVSTNETLDISVKVCLIMQNVA</sequence>
<name>A0A0L0G5Q2_9EUKA</name>
<accession>A0A0L0G5Q2</accession>
<dbReference type="GeneID" id="25904111"/>
<feature type="chain" id="PRO_5005539047" evidence="1">
    <location>
        <begin position="26"/>
        <end position="195"/>
    </location>
</feature>
<evidence type="ECO:0000256" key="1">
    <source>
        <dbReference type="SAM" id="SignalP"/>
    </source>
</evidence>
<organism evidence="2 3">
    <name type="scientific">Sphaeroforma arctica JP610</name>
    <dbReference type="NCBI Taxonomy" id="667725"/>
    <lineage>
        <taxon>Eukaryota</taxon>
        <taxon>Ichthyosporea</taxon>
        <taxon>Ichthyophonida</taxon>
        <taxon>Sphaeroforma</taxon>
    </lineage>
</organism>
<dbReference type="Proteomes" id="UP000054560">
    <property type="component" value="Unassembled WGS sequence"/>
</dbReference>
<keyword evidence="1" id="KW-0732">Signal</keyword>